<dbReference type="STRING" id="69332.A0A388M273"/>
<dbReference type="OMA" id="HDHFCKK"/>
<feature type="region of interest" description="Disordered" evidence="5">
    <location>
        <begin position="131"/>
        <end position="244"/>
    </location>
</feature>
<dbReference type="InterPro" id="IPR019403">
    <property type="entry name" value="Mediator_Med19_met"/>
</dbReference>
<reference evidence="6 7" key="1">
    <citation type="journal article" date="2018" name="Cell">
        <title>The Chara Genome: Secondary Complexity and Implications for Plant Terrestrialization.</title>
        <authorList>
            <person name="Nishiyama T."/>
            <person name="Sakayama H."/>
            <person name="Vries J.D."/>
            <person name="Buschmann H."/>
            <person name="Saint-Marcoux D."/>
            <person name="Ullrich K.K."/>
            <person name="Haas F.B."/>
            <person name="Vanderstraeten L."/>
            <person name="Becker D."/>
            <person name="Lang D."/>
            <person name="Vosolsobe S."/>
            <person name="Rombauts S."/>
            <person name="Wilhelmsson P.K.I."/>
            <person name="Janitza P."/>
            <person name="Kern R."/>
            <person name="Heyl A."/>
            <person name="Rumpler F."/>
            <person name="Villalobos L.I.A.C."/>
            <person name="Clay J.M."/>
            <person name="Skokan R."/>
            <person name="Toyoda A."/>
            <person name="Suzuki Y."/>
            <person name="Kagoshima H."/>
            <person name="Schijlen E."/>
            <person name="Tajeshwar N."/>
            <person name="Catarino B."/>
            <person name="Hetherington A.J."/>
            <person name="Saltykova A."/>
            <person name="Bonnot C."/>
            <person name="Breuninger H."/>
            <person name="Symeonidi A."/>
            <person name="Radhakrishnan G.V."/>
            <person name="Van Nieuwerburgh F."/>
            <person name="Deforce D."/>
            <person name="Chang C."/>
            <person name="Karol K.G."/>
            <person name="Hedrich R."/>
            <person name="Ulvskov P."/>
            <person name="Glockner G."/>
            <person name="Delwiche C.F."/>
            <person name="Petrasek J."/>
            <person name="Van de Peer Y."/>
            <person name="Friml J."/>
            <person name="Beilby M."/>
            <person name="Dolan L."/>
            <person name="Kohara Y."/>
            <person name="Sugano S."/>
            <person name="Fujiyama A."/>
            <person name="Delaux P.-M."/>
            <person name="Quint M."/>
            <person name="TheiBen G."/>
            <person name="Hagemann M."/>
            <person name="Harholt J."/>
            <person name="Dunand C."/>
            <person name="Zachgo S."/>
            <person name="Langdale J."/>
            <person name="Maumus F."/>
            <person name="Straeten D.V.D."/>
            <person name="Gould S.B."/>
            <person name="Rensing S.A."/>
        </authorList>
    </citation>
    <scope>NUCLEOTIDE SEQUENCE [LARGE SCALE GENOMIC DNA]</scope>
    <source>
        <strain evidence="6 7">S276</strain>
    </source>
</reference>
<evidence type="ECO:0000256" key="5">
    <source>
        <dbReference type="SAM" id="MobiDB-lite"/>
    </source>
</evidence>
<dbReference type="PANTHER" id="PTHR22536">
    <property type="entry name" value="LUNG CANCER METASTASIS-RELATED LCMR1 PROTEIN"/>
    <property type="match status" value="1"/>
</dbReference>
<dbReference type="GO" id="GO:0003712">
    <property type="term" value="F:transcription coregulator activity"/>
    <property type="evidence" value="ECO:0007669"/>
    <property type="project" value="InterPro"/>
</dbReference>
<evidence type="ECO:0000256" key="1">
    <source>
        <dbReference type="ARBA" id="ARBA00004123"/>
    </source>
</evidence>
<proteinExistence type="predicted"/>
<gene>
    <name evidence="6" type="ORF">CBR_g48048</name>
</gene>
<evidence type="ECO:0000256" key="2">
    <source>
        <dbReference type="ARBA" id="ARBA00023015"/>
    </source>
</evidence>
<dbReference type="AlphaFoldDB" id="A0A388M273"/>
<keyword evidence="2" id="KW-0805">Transcription regulation</keyword>
<accession>A0A388M273</accession>
<evidence type="ECO:0000313" key="6">
    <source>
        <dbReference type="EMBL" id="GBG88579.1"/>
    </source>
</evidence>
<keyword evidence="7" id="KW-1185">Reference proteome</keyword>
<dbReference type="GO" id="GO:0045944">
    <property type="term" value="P:positive regulation of transcription by RNA polymerase II"/>
    <property type="evidence" value="ECO:0007669"/>
    <property type="project" value="TreeGrafter"/>
</dbReference>
<feature type="region of interest" description="Disordered" evidence="5">
    <location>
        <begin position="1"/>
        <end position="28"/>
    </location>
</feature>
<comment type="caution">
    <text evidence="6">The sequence shown here is derived from an EMBL/GenBank/DDBJ whole genome shotgun (WGS) entry which is preliminary data.</text>
</comment>
<comment type="subcellular location">
    <subcellularLocation>
        <location evidence="1">Nucleus</location>
    </subcellularLocation>
</comment>
<keyword evidence="4" id="KW-0539">Nucleus</keyword>
<feature type="compositionally biased region" description="Basic and acidic residues" evidence="5">
    <location>
        <begin position="186"/>
        <end position="199"/>
    </location>
</feature>
<feature type="compositionally biased region" description="Basic and acidic residues" evidence="5">
    <location>
        <begin position="232"/>
        <end position="244"/>
    </location>
</feature>
<name>A0A388M273_CHABU</name>
<dbReference type="GO" id="GO:0016592">
    <property type="term" value="C:mediator complex"/>
    <property type="evidence" value="ECO:0007669"/>
    <property type="project" value="InterPro"/>
</dbReference>
<sequence>MDTTRQQPADPKNSSSTPFRLLQAGPRPREVTASTDLLSHFQLRDTYNSFSKKEFHKVTVADSGYLSRVVGETEIRRGVGMELGQLIDEPAAFTDSLHVTDLRPLDLEFLRGAFTFKENAAVFIPEAEKGLPTISGSASGKERKKRRKEKDKDKSKDKHRDKKEKDKKDKDKKEKKQKKKKKRHREEKEHGGENGEDSHRKHKKKKRREEGGGEGKEGDREKRKKKKHKHSKSGDAEDSKKNGW</sequence>
<organism evidence="6 7">
    <name type="scientific">Chara braunii</name>
    <name type="common">Braun's stonewort</name>
    <dbReference type="NCBI Taxonomy" id="69332"/>
    <lineage>
        <taxon>Eukaryota</taxon>
        <taxon>Viridiplantae</taxon>
        <taxon>Streptophyta</taxon>
        <taxon>Charophyceae</taxon>
        <taxon>Charales</taxon>
        <taxon>Characeae</taxon>
        <taxon>Chara</taxon>
    </lineage>
</organism>
<dbReference type="OrthoDB" id="1920814at2759"/>
<dbReference type="PANTHER" id="PTHR22536:SF1">
    <property type="entry name" value="MEDIATOR OF RNA POLYMERASE II TRANSCRIPTION SUBUNIT 19"/>
    <property type="match status" value="1"/>
</dbReference>
<keyword evidence="3" id="KW-0804">Transcription</keyword>
<feature type="compositionally biased region" description="Basic residues" evidence="5">
    <location>
        <begin position="175"/>
        <end position="185"/>
    </location>
</feature>
<evidence type="ECO:0000256" key="4">
    <source>
        <dbReference type="ARBA" id="ARBA00023242"/>
    </source>
</evidence>
<evidence type="ECO:0000313" key="7">
    <source>
        <dbReference type="Proteomes" id="UP000265515"/>
    </source>
</evidence>
<dbReference type="Proteomes" id="UP000265515">
    <property type="component" value="Unassembled WGS sequence"/>
</dbReference>
<evidence type="ECO:0000256" key="3">
    <source>
        <dbReference type="ARBA" id="ARBA00023163"/>
    </source>
</evidence>
<evidence type="ECO:0008006" key="8">
    <source>
        <dbReference type="Google" id="ProtNLM"/>
    </source>
</evidence>
<feature type="compositionally biased region" description="Basic and acidic residues" evidence="5">
    <location>
        <begin position="208"/>
        <end position="221"/>
    </location>
</feature>
<dbReference type="EMBL" id="BFEA01000681">
    <property type="protein sequence ID" value="GBG88579.1"/>
    <property type="molecule type" value="Genomic_DNA"/>
</dbReference>
<protein>
    <recommendedName>
        <fullName evidence="8">Mediator of RNA polymerase II transcription subunit 19</fullName>
    </recommendedName>
</protein>
<feature type="compositionally biased region" description="Basic and acidic residues" evidence="5">
    <location>
        <begin position="150"/>
        <end position="174"/>
    </location>
</feature>
<dbReference type="Gramene" id="GBG88579">
    <property type="protein sequence ID" value="GBG88579"/>
    <property type="gene ID" value="CBR_g48048"/>
</dbReference>
<feature type="compositionally biased region" description="Polar residues" evidence="5">
    <location>
        <begin position="1"/>
        <end position="18"/>
    </location>
</feature>
<feature type="compositionally biased region" description="Basic residues" evidence="5">
    <location>
        <begin position="222"/>
        <end position="231"/>
    </location>
</feature>